<keyword evidence="11" id="KW-1185">Reference proteome</keyword>
<keyword evidence="4 6" id="KW-0274">FAD</keyword>
<comment type="cofactor">
    <cofactor evidence="1 6">
        <name>FAD</name>
        <dbReference type="ChEBI" id="CHEBI:57692"/>
    </cofactor>
</comment>
<keyword evidence="5 6" id="KW-0560">Oxidoreductase</keyword>
<gene>
    <name evidence="10" type="ORF">SAMN04488052_102388</name>
</gene>
<name>A0A1H8S1J6_9GAMM</name>
<dbReference type="Gene3D" id="1.20.140.10">
    <property type="entry name" value="Butyryl-CoA Dehydrogenase, subunit A, domain 3"/>
    <property type="match status" value="1"/>
</dbReference>
<dbReference type="GO" id="GO:0016627">
    <property type="term" value="F:oxidoreductase activity, acting on the CH-CH group of donors"/>
    <property type="evidence" value="ECO:0007669"/>
    <property type="project" value="InterPro"/>
</dbReference>
<dbReference type="Gene3D" id="2.40.110.10">
    <property type="entry name" value="Butyryl-CoA Dehydrogenase, subunit A, domain 2"/>
    <property type="match status" value="1"/>
</dbReference>
<protein>
    <submittedName>
        <fullName evidence="10">Pimeloyl-CoA dehydrogenase, large subunit</fullName>
    </submittedName>
</protein>
<dbReference type="EMBL" id="FOEG01000002">
    <property type="protein sequence ID" value="SEO72218.1"/>
    <property type="molecule type" value="Genomic_DNA"/>
</dbReference>
<proteinExistence type="inferred from homology"/>
<dbReference type="OrthoDB" id="9802447at2"/>
<organism evidence="10 11">
    <name type="scientific">Aquisalimonas asiatica</name>
    <dbReference type="NCBI Taxonomy" id="406100"/>
    <lineage>
        <taxon>Bacteria</taxon>
        <taxon>Pseudomonadati</taxon>
        <taxon>Pseudomonadota</taxon>
        <taxon>Gammaproteobacteria</taxon>
        <taxon>Chromatiales</taxon>
        <taxon>Ectothiorhodospiraceae</taxon>
        <taxon>Aquisalimonas</taxon>
    </lineage>
</organism>
<evidence type="ECO:0000256" key="6">
    <source>
        <dbReference type="RuleBase" id="RU362125"/>
    </source>
</evidence>
<evidence type="ECO:0000259" key="7">
    <source>
        <dbReference type="Pfam" id="PF00441"/>
    </source>
</evidence>
<dbReference type="InterPro" id="IPR009075">
    <property type="entry name" value="AcylCo_DH/oxidase_C"/>
</dbReference>
<dbReference type="InterPro" id="IPR009100">
    <property type="entry name" value="AcylCoA_DH/oxidase_NM_dom_sf"/>
</dbReference>
<feature type="domain" description="Acyl-CoA dehydrogenase/oxidase C-terminal" evidence="7">
    <location>
        <begin position="231"/>
        <end position="395"/>
    </location>
</feature>
<dbReference type="Pfam" id="PF02771">
    <property type="entry name" value="Acyl-CoA_dh_N"/>
    <property type="match status" value="1"/>
</dbReference>
<dbReference type="InterPro" id="IPR036250">
    <property type="entry name" value="AcylCo_DH-like_C"/>
</dbReference>
<evidence type="ECO:0000259" key="9">
    <source>
        <dbReference type="Pfam" id="PF02771"/>
    </source>
</evidence>
<dbReference type="InterPro" id="IPR046373">
    <property type="entry name" value="Acyl-CoA_Oxase/DH_mid-dom_sf"/>
</dbReference>
<dbReference type="AlphaFoldDB" id="A0A1H8S1J6"/>
<keyword evidence="3 6" id="KW-0285">Flavoprotein</keyword>
<feature type="domain" description="Acyl-CoA dehydrogenase/oxidase N-terminal" evidence="9">
    <location>
        <begin position="6"/>
        <end position="119"/>
    </location>
</feature>
<dbReference type="GO" id="GO:0050660">
    <property type="term" value="F:flavin adenine dinucleotide binding"/>
    <property type="evidence" value="ECO:0007669"/>
    <property type="project" value="InterPro"/>
</dbReference>
<accession>A0A1H8S1J6</accession>
<reference evidence="10 11" key="1">
    <citation type="submission" date="2016-10" db="EMBL/GenBank/DDBJ databases">
        <authorList>
            <person name="de Groot N.N."/>
        </authorList>
    </citation>
    <scope>NUCLEOTIDE SEQUENCE [LARGE SCALE GENOMIC DNA]</scope>
    <source>
        <strain evidence="10 11">CGMCC 1.6291</strain>
    </source>
</reference>
<feature type="domain" description="Acyl-CoA oxidase/dehydrogenase middle" evidence="8">
    <location>
        <begin position="125"/>
        <end position="219"/>
    </location>
</feature>
<dbReference type="GO" id="GO:0005886">
    <property type="term" value="C:plasma membrane"/>
    <property type="evidence" value="ECO:0007669"/>
    <property type="project" value="TreeGrafter"/>
</dbReference>
<evidence type="ECO:0000256" key="4">
    <source>
        <dbReference type="ARBA" id="ARBA00022827"/>
    </source>
</evidence>
<dbReference type="Gene3D" id="1.10.540.10">
    <property type="entry name" value="Acyl-CoA dehydrogenase/oxidase, N-terminal domain"/>
    <property type="match status" value="1"/>
</dbReference>
<dbReference type="InterPro" id="IPR013786">
    <property type="entry name" value="AcylCoA_DH/ox_N"/>
</dbReference>
<dbReference type="FunFam" id="2.40.110.10:FF:000011">
    <property type="entry name" value="Acyl-CoA dehydrogenase FadE34"/>
    <property type="match status" value="1"/>
</dbReference>
<dbReference type="Proteomes" id="UP000199657">
    <property type="component" value="Unassembled WGS sequence"/>
</dbReference>
<evidence type="ECO:0000256" key="2">
    <source>
        <dbReference type="ARBA" id="ARBA00009347"/>
    </source>
</evidence>
<dbReference type="InterPro" id="IPR006091">
    <property type="entry name" value="Acyl-CoA_Oxase/DH_mid-dom"/>
</dbReference>
<sequence length="398" mass="44423">MDINFTPEEEAFREEVRAFLKEKLPENVRQKVLNHKHLTKDDLVNWQKTLYEKGWAAPGWPKKHGGPGWTPVQKAIFDEETALAGAPPIIPFGLSMVAPVIMNFGSEEQKERFLPGILSSDDWWCQGYSEPGAGSDLASLKTRAERKGDKYIVNGQKTWTTLGQYADWIFCLVRTDPEAKKQEGISFLLIDMNSPGITVRPIITLDGGHEVNEVFFDNVEVPADNLVGEENKGWTYAKFLLGHERSGIAGVGRGKMELRRLKEIAAKEQKNGRPLIEDTTFRSRVAQIEMELDALEMTDLRVIAAVQHGQAPGPEASMLKIKGTEIRQEIYHLIRQAVGPYALPFQPEALGDEGTDDAVAPDYCLSAAPTYFNNRKLTIFGGSNEIQKNIVSKMILGL</sequence>
<evidence type="ECO:0000313" key="11">
    <source>
        <dbReference type="Proteomes" id="UP000199657"/>
    </source>
</evidence>
<dbReference type="Pfam" id="PF02770">
    <property type="entry name" value="Acyl-CoA_dh_M"/>
    <property type="match status" value="1"/>
</dbReference>
<dbReference type="RefSeq" id="WP_091641169.1">
    <property type="nucleotide sequence ID" value="NZ_FOEG01000002.1"/>
</dbReference>
<dbReference type="InterPro" id="IPR037069">
    <property type="entry name" value="AcylCoA_DH/ox_N_sf"/>
</dbReference>
<comment type="similarity">
    <text evidence="2 6">Belongs to the acyl-CoA dehydrogenase family.</text>
</comment>
<dbReference type="PANTHER" id="PTHR43292:SF3">
    <property type="entry name" value="ACYL-COA DEHYDROGENASE FADE29"/>
    <property type="match status" value="1"/>
</dbReference>
<evidence type="ECO:0000313" key="10">
    <source>
        <dbReference type="EMBL" id="SEO72218.1"/>
    </source>
</evidence>
<dbReference type="SUPFAM" id="SSF56645">
    <property type="entry name" value="Acyl-CoA dehydrogenase NM domain-like"/>
    <property type="match status" value="1"/>
</dbReference>
<dbReference type="SUPFAM" id="SSF47203">
    <property type="entry name" value="Acyl-CoA dehydrogenase C-terminal domain-like"/>
    <property type="match status" value="1"/>
</dbReference>
<dbReference type="Pfam" id="PF00441">
    <property type="entry name" value="Acyl-CoA_dh_1"/>
    <property type="match status" value="1"/>
</dbReference>
<dbReference type="InterPro" id="IPR052161">
    <property type="entry name" value="Mycobact_Acyl-CoA_DH"/>
</dbReference>
<dbReference type="STRING" id="406100.SAMN04488052_102388"/>
<evidence type="ECO:0000259" key="8">
    <source>
        <dbReference type="Pfam" id="PF02770"/>
    </source>
</evidence>
<evidence type="ECO:0000256" key="5">
    <source>
        <dbReference type="ARBA" id="ARBA00023002"/>
    </source>
</evidence>
<evidence type="ECO:0000256" key="1">
    <source>
        <dbReference type="ARBA" id="ARBA00001974"/>
    </source>
</evidence>
<evidence type="ECO:0000256" key="3">
    <source>
        <dbReference type="ARBA" id="ARBA00022630"/>
    </source>
</evidence>
<dbReference type="PANTHER" id="PTHR43292">
    <property type="entry name" value="ACYL-COA DEHYDROGENASE"/>
    <property type="match status" value="1"/>
</dbReference>